<accession>S8G019</accession>
<reference evidence="4 5" key="1">
    <citation type="journal article" date="2012" name="Science">
        <title>The Paleozoic origin of enzymatic lignin decomposition reconstructed from 31 fungal genomes.</title>
        <authorList>
            <person name="Floudas D."/>
            <person name="Binder M."/>
            <person name="Riley R."/>
            <person name="Barry K."/>
            <person name="Blanchette R.A."/>
            <person name="Henrissat B."/>
            <person name="Martinez A.T."/>
            <person name="Otillar R."/>
            <person name="Spatafora J.W."/>
            <person name="Yadav J.S."/>
            <person name="Aerts A."/>
            <person name="Benoit I."/>
            <person name="Boyd A."/>
            <person name="Carlson A."/>
            <person name="Copeland A."/>
            <person name="Coutinho P.M."/>
            <person name="de Vries R.P."/>
            <person name="Ferreira P."/>
            <person name="Findley K."/>
            <person name="Foster B."/>
            <person name="Gaskell J."/>
            <person name="Glotzer D."/>
            <person name="Gorecki P."/>
            <person name="Heitman J."/>
            <person name="Hesse C."/>
            <person name="Hori C."/>
            <person name="Igarashi K."/>
            <person name="Jurgens J.A."/>
            <person name="Kallen N."/>
            <person name="Kersten P."/>
            <person name="Kohler A."/>
            <person name="Kuees U."/>
            <person name="Kumar T.K.A."/>
            <person name="Kuo A."/>
            <person name="LaButti K."/>
            <person name="Larrondo L.F."/>
            <person name="Lindquist E."/>
            <person name="Ling A."/>
            <person name="Lombard V."/>
            <person name="Lucas S."/>
            <person name="Lundell T."/>
            <person name="Martin R."/>
            <person name="McLaughlin D.J."/>
            <person name="Morgenstern I."/>
            <person name="Morin E."/>
            <person name="Murat C."/>
            <person name="Nagy L.G."/>
            <person name="Nolan M."/>
            <person name="Ohm R.A."/>
            <person name="Patyshakuliyeva A."/>
            <person name="Rokas A."/>
            <person name="Ruiz-Duenas F.J."/>
            <person name="Sabat G."/>
            <person name="Salamov A."/>
            <person name="Samejima M."/>
            <person name="Schmutz J."/>
            <person name="Slot J.C."/>
            <person name="St John F."/>
            <person name="Stenlid J."/>
            <person name="Sun H."/>
            <person name="Sun S."/>
            <person name="Syed K."/>
            <person name="Tsang A."/>
            <person name="Wiebenga A."/>
            <person name="Young D."/>
            <person name="Pisabarro A."/>
            <person name="Eastwood D.C."/>
            <person name="Martin F."/>
            <person name="Cullen D."/>
            <person name="Grigoriev I.V."/>
            <person name="Hibbett D.S."/>
        </authorList>
    </citation>
    <scope>NUCLEOTIDE SEQUENCE</scope>
    <source>
        <strain evidence="5">FP-58527</strain>
    </source>
</reference>
<keyword evidence="1" id="KW-0732">Signal</keyword>
<dbReference type="InParanoid" id="S8G019"/>
<evidence type="ECO:0000259" key="2">
    <source>
        <dbReference type="Pfam" id="PF16335"/>
    </source>
</evidence>
<dbReference type="Proteomes" id="UP000015241">
    <property type="component" value="Unassembled WGS sequence"/>
</dbReference>
<dbReference type="HOGENOM" id="CLU_008020_1_0_1"/>
<feature type="chain" id="PRO_5004551851" description="DUF1793-domain-containing protein" evidence="1">
    <location>
        <begin position="21"/>
        <end position="753"/>
    </location>
</feature>
<dbReference type="Pfam" id="PF16335">
    <property type="entry name" value="GtaA_6_Hairpin"/>
    <property type="match status" value="1"/>
</dbReference>
<dbReference type="OrthoDB" id="431715at2759"/>
<dbReference type="InterPro" id="IPR033433">
    <property type="entry name" value="GtaA_N"/>
</dbReference>
<dbReference type="EMBL" id="KE504129">
    <property type="protein sequence ID" value="EPT03715.1"/>
    <property type="molecule type" value="Genomic_DNA"/>
</dbReference>
<feature type="domain" description="Glutaminase A N-terminal" evidence="3">
    <location>
        <begin position="108"/>
        <end position="337"/>
    </location>
</feature>
<dbReference type="InterPro" id="IPR052743">
    <property type="entry name" value="Glutaminase_GtaA"/>
</dbReference>
<dbReference type="InterPro" id="IPR032514">
    <property type="entry name" value="GtaA_central"/>
</dbReference>
<name>S8G019_FOMSC</name>
<protein>
    <recommendedName>
        <fullName evidence="6">DUF1793-domain-containing protein</fullName>
    </recommendedName>
</protein>
<proteinExistence type="predicted"/>
<dbReference type="GO" id="GO:0005975">
    <property type="term" value="P:carbohydrate metabolic process"/>
    <property type="evidence" value="ECO:0007669"/>
    <property type="project" value="InterPro"/>
</dbReference>
<dbReference type="AlphaFoldDB" id="S8G019"/>
<evidence type="ECO:0000313" key="4">
    <source>
        <dbReference type="EMBL" id="EPT03715.1"/>
    </source>
</evidence>
<evidence type="ECO:0000259" key="3">
    <source>
        <dbReference type="Pfam" id="PF17168"/>
    </source>
</evidence>
<keyword evidence="5" id="KW-1185">Reference proteome</keyword>
<evidence type="ECO:0000313" key="5">
    <source>
        <dbReference type="Proteomes" id="UP000015241"/>
    </source>
</evidence>
<feature type="signal peptide" evidence="1">
    <location>
        <begin position="1"/>
        <end position="20"/>
    </location>
</feature>
<gene>
    <name evidence="4" type="ORF">FOMPIDRAFT_1022289</name>
</gene>
<dbReference type="Pfam" id="PF17168">
    <property type="entry name" value="DUF5127"/>
    <property type="match status" value="1"/>
</dbReference>
<dbReference type="eggNOG" id="ENOG502QPQS">
    <property type="taxonomic scope" value="Eukaryota"/>
</dbReference>
<organism evidence="4 5">
    <name type="scientific">Fomitopsis schrenkii</name>
    <name type="common">Brown rot fungus</name>
    <dbReference type="NCBI Taxonomy" id="2126942"/>
    <lineage>
        <taxon>Eukaryota</taxon>
        <taxon>Fungi</taxon>
        <taxon>Dikarya</taxon>
        <taxon>Basidiomycota</taxon>
        <taxon>Agaricomycotina</taxon>
        <taxon>Agaricomycetes</taxon>
        <taxon>Polyporales</taxon>
        <taxon>Fomitopsis</taxon>
    </lineage>
</organism>
<dbReference type="PANTHER" id="PTHR31987">
    <property type="entry name" value="GLUTAMINASE A-RELATED"/>
    <property type="match status" value="1"/>
</dbReference>
<dbReference type="PANTHER" id="PTHR31987:SF1">
    <property type="entry name" value="GLUTAMINASE A"/>
    <property type="match status" value="1"/>
</dbReference>
<evidence type="ECO:0000256" key="1">
    <source>
        <dbReference type="SAM" id="SignalP"/>
    </source>
</evidence>
<evidence type="ECO:0008006" key="6">
    <source>
        <dbReference type="Google" id="ProtNLM"/>
    </source>
</evidence>
<feature type="domain" description="Glutaminase A central" evidence="2">
    <location>
        <begin position="342"/>
        <end position="693"/>
    </location>
</feature>
<dbReference type="SUPFAM" id="SSF48208">
    <property type="entry name" value="Six-hairpin glycosidases"/>
    <property type="match status" value="1"/>
</dbReference>
<sequence>MFGLLSFLVALFACVGFALSSPSWKVTPFTPPSVPLAVRSPYLSAWLPQSANTGTALTTWPQFWNGDTLGWAGFVNVDGVSYTFLGAPAVANTTFKTASQTNLTWTSTQSEFSLTAGSVQLTVTFLSPVEPTSLVNLSMPFSYMAVTATPTDGKSHSVQIYSDISSEWVSGNDDQKVNWTTTTGDVIIHQAQLQQQTLFADSGDRIQYGAVYFATVGSSSTTYQTGEDTVIRAQFIKNKTLLNTQDTNFRAINDKWPCYGFAHDLGNITESSTVVFVIGHARDPVVNYITSGGSMQARSALYLSQYPSINDAITAFAKDYDNALSRADALDSQISQDASAISRNYSEIVALSVRQTLGALEFTYTPGNASDVMAFVKEISSSESVSTTDVIYPAWPLFLYTDASIGKALLLPLLEYQASGQYPNKWAAHDLGSAYPSAPGYPKGNDTRMPVEESGNMLIMTLSYTQKTQDLSLVKTYYNLLDQWAQYLVSNTLEPANQLSSDAFAGSLTNQTDLALKGIIGIKAMAEIAKLVGNSSASSNYASTASSYIEKWQTMATTPDGRHLMLQYGNSSSWGISYNLYADQLLGTNLVPRSVYDMQTQWYTSVLNSYGVPLDTRNTYVLSNWEAWAAATMTTTTAQTQIINDLHKYLASGFSSYPLSDWYDTATGKVTCNGKNCQPFRARPTVGGHLALLITAATNLTSSATTSATGASSPTTTTTTASQHSSAASAFPQGMLGALCLPALVTFLVHLLL</sequence>
<dbReference type="InterPro" id="IPR008928">
    <property type="entry name" value="6-hairpin_glycosidase_sf"/>
</dbReference>
<dbReference type="STRING" id="743788.S8G019"/>